<evidence type="ECO:0000313" key="3">
    <source>
        <dbReference type="Proteomes" id="UP001346869"/>
    </source>
</evidence>
<accession>A0AAN7XBG7</accession>
<feature type="region of interest" description="Disordered" evidence="1">
    <location>
        <begin position="84"/>
        <end position="105"/>
    </location>
</feature>
<dbReference type="Proteomes" id="UP001346869">
    <property type="component" value="Unassembled WGS sequence"/>
</dbReference>
<organism evidence="2 3">
    <name type="scientific">Eleginops maclovinus</name>
    <name type="common">Patagonian blennie</name>
    <name type="synonym">Eleginus maclovinus</name>
    <dbReference type="NCBI Taxonomy" id="56733"/>
    <lineage>
        <taxon>Eukaryota</taxon>
        <taxon>Metazoa</taxon>
        <taxon>Chordata</taxon>
        <taxon>Craniata</taxon>
        <taxon>Vertebrata</taxon>
        <taxon>Euteleostomi</taxon>
        <taxon>Actinopterygii</taxon>
        <taxon>Neopterygii</taxon>
        <taxon>Teleostei</taxon>
        <taxon>Neoteleostei</taxon>
        <taxon>Acanthomorphata</taxon>
        <taxon>Eupercaria</taxon>
        <taxon>Perciformes</taxon>
        <taxon>Notothenioidei</taxon>
        <taxon>Eleginopidae</taxon>
        <taxon>Eleginops</taxon>
    </lineage>
</organism>
<dbReference type="EMBL" id="JAUZQC010000015">
    <property type="protein sequence ID" value="KAK5859010.1"/>
    <property type="molecule type" value="Genomic_DNA"/>
</dbReference>
<reference evidence="2 3" key="2">
    <citation type="journal article" date="2023" name="Mol. Biol. Evol.">
        <title>Genomics of Secondarily Temperate Adaptation in the Only Non-Antarctic Icefish.</title>
        <authorList>
            <person name="Rivera-Colon A.G."/>
            <person name="Rayamajhi N."/>
            <person name="Minhas B.F."/>
            <person name="Madrigal G."/>
            <person name="Bilyk K.T."/>
            <person name="Yoon V."/>
            <person name="Hune M."/>
            <person name="Gregory S."/>
            <person name="Cheng C.H.C."/>
            <person name="Catchen J.M."/>
        </authorList>
    </citation>
    <scope>NUCLEOTIDE SEQUENCE [LARGE SCALE GENOMIC DNA]</scope>
    <source>
        <strain evidence="2">JMC-PN-2008</strain>
    </source>
</reference>
<comment type="caution">
    <text evidence="2">The sequence shown here is derived from an EMBL/GenBank/DDBJ whole genome shotgun (WGS) entry which is preliminary data.</text>
</comment>
<keyword evidence="3" id="KW-1185">Reference proteome</keyword>
<evidence type="ECO:0000313" key="2">
    <source>
        <dbReference type="EMBL" id="KAK5859010.1"/>
    </source>
</evidence>
<reference evidence="2 3" key="1">
    <citation type="journal article" date="2023" name="Genes (Basel)">
        <title>Chromosome-Level Genome Assembly and Circadian Gene Repertoire of the Patagonia Blennie Eleginops maclovinus-The Closest Ancestral Proxy of Antarctic Cryonotothenioids.</title>
        <authorList>
            <person name="Cheng C.C."/>
            <person name="Rivera-Colon A.G."/>
            <person name="Minhas B.F."/>
            <person name="Wilson L."/>
            <person name="Rayamajhi N."/>
            <person name="Vargas-Chacoff L."/>
            <person name="Catchen J.M."/>
        </authorList>
    </citation>
    <scope>NUCLEOTIDE SEQUENCE [LARGE SCALE GENOMIC DNA]</scope>
    <source>
        <strain evidence="2">JMC-PN-2008</strain>
    </source>
</reference>
<sequence>MPIRPLQERTRIRRVEISAVTNCKEHHRRPKTLQLLTVSTTDCVLLTLHWVRPTAGKRIHPYAGQVERLKGGDGMQSEVRSCTVQHSAAAPPLHSAALGETNRRI</sequence>
<gene>
    <name evidence="2" type="ORF">PBY51_003108</name>
</gene>
<dbReference type="AlphaFoldDB" id="A0AAN7XBG7"/>
<proteinExistence type="predicted"/>
<protein>
    <submittedName>
        <fullName evidence="2">Uncharacterized protein</fullName>
    </submittedName>
</protein>
<feature type="compositionally biased region" description="Low complexity" evidence="1">
    <location>
        <begin position="86"/>
        <end position="98"/>
    </location>
</feature>
<evidence type="ECO:0000256" key="1">
    <source>
        <dbReference type="SAM" id="MobiDB-lite"/>
    </source>
</evidence>
<name>A0AAN7XBG7_ELEMC</name>